<sequence length="126" mass="13829">MGTLTMTLLLSSCNTKETNQLNNIETGNPTVEEILVENENADIFLLNGIVYSNAEQIDWVVNQELTVGQEVLEITKQTSDSHDFSNGSATKLPVGTKIYEKIDGNGDIVIAIVEGKEIRYLGLREG</sequence>
<comment type="caution">
    <text evidence="1">The sequence shown here is derived from an EMBL/GenBank/DDBJ whole genome shotgun (WGS) entry which is preliminary data.</text>
</comment>
<evidence type="ECO:0000313" key="1">
    <source>
        <dbReference type="EMBL" id="MFC4408878.1"/>
    </source>
</evidence>
<dbReference type="Proteomes" id="UP001595817">
    <property type="component" value="Unassembled WGS sequence"/>
</dbReference>
<dbReference type="EMBL" id="JBHSEC010000001">
    <property type="protein sequence ID" value="MFC4408878.1"/>
    <property type="molecule type" value="Genomic_DNA"/>
</dbReference>
<gene>
    <name evidence="1" type="ORF">ACFOZY_00370</name>
</gene>
<evidence type="ECO:0000313" key="2">
    <source>
        <dbReference type="Proteomes" id="UP001595817"/>
    </source>
</evidence>
<keyword evidence="2" id="KW-1185">Reference proteome</keyword>
<name>A0ABV8WZ20_9LACT</name>
<protein>
    <submittedName>
        <fullName evidence="1">Uncharacterized protein</fullName>
    </submittedName>
</protein>
<proteinExistence type="predicted"/>
<reference evidence="2" key="1">
    <citation type="journal article" date="2019" name="Int. J. Syst. Evol. Microbiol.">
        <title>The Global Catalogue of Microorganisms (GCM) 10K type strain sequencing project: providing services to taxonomists for standard genome sequencing and annotation.</title>
        <authorList>
            <consortium name="The Broad Institute Genomics Platform"/>
            <consortium name="The Broad Institute Genome Sequencing Center for Infectious Disease"/>
            <person name="Wu L."/>
            <person name="Ma J."/>
        </authorList>
    </citation>
    <scope>NUCLEOTIDE SEQUENCE [LARGE SCALE GENOMIC DNA]</scope>
    <source>
        <strain evidence="2">CCUG 59778</strain>
    </source>
</reference>
<accession>A0ABV8WZ20</accession>
<organism evidence="1 2">
    <name type="scientific">Chungangia koreensis</name>
    <dbReference type="NCBI Taxonomy" id="752657"/>
    <lineage>
        <taxon>Bacteria</taxon>
        <taxon>Bacillati</taxon>
        <taxon>Bacillota</taxon>
        <taxon>Bacilli</taxon>
        <taxon>Lactobacillales</taxon>
        <taxon>Chungangia</taxon>
    </lineage>
</organism>